<organism evidence="2 5">
    <name type="scientific">Bradyrhizobium guangdongense</name>
    <dbReference type="NCBI Taxonomy" id="1325090"/>
    <lineage>
        <taxon>Bacteria</taxon>
        <taxon>Pseudomonadati</taxon>
        <taxon>Pseudomonadota</taxon>
        <taxon>Alphaproteobacteria</taxon>
        <taxon>Hyphomicrobiales</taxon>
        <taxon>Nitrobacteraceae</taxon>
        <taxon>Bradyrhizobium</taxon>
    </lineage>
</organism>
<sequence>MFKKFLALAAWGTLAFVCFVSLSPMRFRPEAAVESSAEMQRIIAYFFLAFLFGAAYPARLIRSLMFVIVVALALEAMQGLTPDRHGRLIDAMEKVVGAVSGCGAARVIQVLIERRST</sequence>
<dbReference type="Proteomes" id="UP000593880">
    <property type="component" value="Chromosome"/>
</dbReference>
<gene>
    <name evidence="2" type="ORF">GCM10010987_74440</name>
    <name evidence="3" type="ORF">XH86_13250</name>
</gene>
<evidence type="ECO:0000313" key="5">
    <source>
        <dbReference type="Proteomes" id="UP000625079"/>
    </source>
</evidence>
<name>A0A410V4A9_9BRAD</name>
<keyword evidence="1" id="KW-0472">Membrane</keyword>
<reference evidence="2" key="3">
    <citation type="submission" date="2022-12" db="EMBL/GenBank/DDBJ databases">
        <authorList>
            <person name="Sun Q."/>
            <person name="Zhou Y."/>
        </authorList>
    </citation>
    <scope>NUCLEOTIDE SEQUENCE</scope>
    <source>
        <strain evidence="2">CGMCC 1.15034</strain>
    </source>
</reference>
<dbReference type="OrthoDB" id="7908547at2"/>
<evidence type="ECO:0000313" key="4">
    <source>
        <dbReference type="Proteomes" id="UP000593880"/>
    </source>
</evidence>
<reference evidence="3 4" key="2">
    <citation type="submission" date="2018-06" db="EMBL/GenBank/DDBJ databases">
        <title>Comparative genomics of rhizobia nodulating Arachis hypogaea in China.</title>
        <authorList>
            <person name="Li Y."/>
        </authorList>
    </citation>
    <scope>NUCLEOTIDE SEQUENCE [LARGE SCALE GENOMIC DNA]</scope>
    <source>
        <strain evidence="3 4">CCBAU 51658</strain>
    </source>
</reference>
<keyword evidence="1" id="KW-0812">Transmembrane</keyword>
<dbReference type="RefSeq" id="WP_128965192.1">
    <property type="nucleotide sequence ID" value="NZ_CP030051.1"/>
</dbReference>
<evidence type="ECO:0000313" key="2">
    <source>
        <dbReference type="EMBL" id="GGI33448.1"/>
    </source>
</evidence>
<reference evidence="2" key="1">
    <citation type="journal article" date="2014" name="Int. J. Syst. Evol. Microbiol.">
        <title>Complete genome sequence of Corynebacterium casei LMG S-19264T (=DSM 44701T), isolated from a smear-ripened cheese.</title>
        <authorList>
            <consortium name="US DOE Joint Genome Institute (JGI-PGF)"/>
            <person name="Walter F."/>
            <person name="Albersmeier A."/>
            <person name="Kalinowski J."/>
            <person name="Ruckert C."/>
        </authorList>
    </citation>
    <scope>NUCLEOTIDE SEQUENCE</scope>
    <source>
        <strain evidence="2">CGMCC 1.15034</strain>
    </source>
</reference>
<keyword evidence="4" id="KW-1185">Reference proteome</keyword>
<dbReference type="EMBL" id="BMHC01000030">
    <property type="protein sequence ID" value="GGI33448.1"/>
    <property type="molecule type" value="Genomic_DNA"/>
</dbReference>
<evidence type="ECO:0000256" key="1">
    <source>
        <dbReference type="SAM" id="Phobius"/>
    </source>
</evidence>
<dbReference type="AlphaFoldDB" id="A0A410V4A9"/>
<keyword evidence="1" id="KW-1133">Transmembrane helix</keyword>
<proteinExistence type="predicted"/>
<dbReference type="Proteomes" id="UP000625079">
    <property type="component" value="Unassembled WGS sequence"/>
</dbReference>
<protein>
    <submittedName>
        <fullName evidence="3">VanZ family protein</fullName>
    </submittedName>
</protein>
<feature type="transmembrane region" description="Helical" evidence="1">
    <location>
        <begin position="42"/>
        <end position="74"/>
    </location>
</feature>
<evidence type="ECO:0000313" key="3">
    <source>
        <dbReference type="EMBL" id="QOZ59589.1"/>
    </source>
</evidence>
<accession>A0A410V4A9</accession>
<dbReference type="EMBL" id="CP030057">
    <property type="protein sequence ID" value="QOZ59589.1"/>
    <property type="molecule type" value="Genomic_DNA"/>
</dbReference>